<reference evidence="2" key="1">
    <citation type="submission" date="2023-04" db="EMBL/GenBank/DDBJ databases">
        <title>Molecular characterization of the Integrative and Conjugative elements harboring multidrug-resistance gene from Glaesserella (Haemophilus) parasuis.</title>
        <authorList>
            <person name="Che Y."/>
            <person name="Zhou L."/>
        </authorList>
    </citation>
    <scope>NUCLEOTIDE SEQUENCE</scope>
    <source>
        <strain evidence="2">Z44</strain>
    </source>
</reference>
<dbReference type="EMBL" id="CP121769">
    <property type="protein sequence ID" value="WGE09026.1"/>
    <property type="molecule type" value="Genomic_DNA"/>
</dbReference>
<protein>
    <submittedName>
        <fullName evidence="2">Uncharacterized protein</fullName>
    </submittedName>
</protein>
<dbReference type="Proteomes" id="UP001222296">
    <property type="component" value="Chromosome"/>
</dbReference>
<gene>
    <name evidence="2" type="ORF">QBL01_07095</name>
</gene>
<evidence type="ECO:0000256" key="1">
    <source>
        <dbReference type="SAM" id="SignalP"/>
    </source>
</evidence>
<dbReference type="RefSeq" id="WP_279378314.1">
    <property type="nucleotide sequence ID" value="NZ_CP121769.1"/>
</dbReference>
<evidence type="ECO:0000313" key="2">
    <source>
        <dbReference type="EMBL" id="WGE09026.1"/>
    </source>
</evidence>
<sequence length="339" mass="39005">MMKTALSIIFILFPSLSYSFNYDAHLNYSIKNDLIYDLNEYRKKSISEMNDIIYGECSSVYFSGYVENTLSTRMKIWSGEIPRSQMNLFLPSDIAMLEMVDTLSRFYKFPMSYYMLKSFEEVIDDKANELVKTNDFNTYTGTEQIINLCALKYNPKKYFNLLSNKSLTNKESYFASSSGIKNKTDNNLIPLISDEKVGLDVSSQEIKEMGISEQELLLAKAIIGDSIRIGLVNQGKDNWLLYHNILEKRYNDFLDFINKGGKNETFLQTLVMVKMMYVSDNVLNALKGLNSRDSKKLASIILEIPNYIKHPSNQKIMKKSKSKLKSIDFIIKYGDAFKG</sequence>
<accession>A0AAJ6DBS1</accession>
<dbReference type="AlphaFoldDB" id="A0AAJ6DBS1"/>
<evidence type="ECO:0000313" key="3">
    <source>
        <dbReference type="Proteomes" id="UP001222296"/>
    </source>
</evidence>
<proteinExistence type="predicted"/>
<organism evidence="2 3">
    <name type="scientific">Glaesserella parasuis</name>
    <name type="common">Haemophilus parasuis</name>
    <dbReference type="NCBI Taxonomy" id="738"/>
    <lineage>
        <taxon>Bacteria</taxon>
        <taxon>Pseudomonadati</taxon>
        <taxon>Pseudomonadota</taxon>
        <taxon>Gammaproteobacteria</taxon>
        <taxon>Pasteurellales</taxon>
        <taxon>Pasteurellaceae</taxon>
        <taxon>Glaesserella</taxon>
    </lineage>
</organism>
<name>A0AAJ6DBS1_GLAPU</name>
<feature type="chain" id="PRO_5042617954" evidence="1">
    <location>
        <begin position="20"/>
        <end position="339"/>
    </location>
</feature>
<feature type="signal peptide" evidence="1">
    <location>
        <begin position="1"/>
        <end position="19"/>
    </location>
</feature>
<keyword evidence="1" id="KW-0732">Signal</keyword>